<accession>A0A9W7LGY0</accession>
<evidence type="ECO:0000313" key="1">
    <source>
        <dbReference type="EMBL" id="GMI63619.1"/>
    </source>
</evidence>
<reference evidence="1" key="1">
    <citation type="submission" date="2023-05" db="EMBL/GenBank/DDBJ databases">
        <title>Genome and transcriptome analyses reveal genes involved in the formation of fine ridges on petal epidermal cells in Hibiscus trionum.</title>
        <authorList>
            <person name="Koshimizu S."/>
            <person name="Masuda S."/>
            <person name="Ishii T."/>
            <person name="Shirasu K."/>
            <person name="Hoshino A."/>
            <person name="Arita M."/>
        </authorList>
    </citation>
    <scope>NUCLEOTIDE SEQUENCE</scope>
    <source>
        <strain evidence="1">Hamamatsu line</strain>
    </source>
</reference>
<name>A0A9W7LGY0_HIBTR</name>
<dbReference type="OrthoDB" id="2013098at2759"/>
<comment type="caution">
    <text evidence="1">The sequence shown here is derived from an EMBL/GenBank/DDBJ whole genome shotgun (WGS) entry which is preliminary data.</text>
</comment>
<proteinExistence type="predicted"/>
<organism evidence="1 2">
    <name type="scientific">Hibiscus trionum</name>
    <name type="common">Flower of an hour</name>
    <dbReference type="NCBI Taxonomy" id="183268"/>
    <lineage>
        <taxon>Eukaryota</taxon>
        <taxon>Viridiplantae</taxon>
        <taxon>Streptophyta</taxon>
        <taxon>Embryophyta</taxon>
        <taxon>Tracheophyta</taxon>
        <taxon>Spermatophyta</taxon>
        <taxon>Magnoliopsida</taxon>
        <taxon>eudicotyledons</taxon>
        <taxon>Gunneridae</taxon>
        <taxon>Pentapetalae</taxon>
        <taxon>rosids</taxon>
        <taxon>malvids</taxon>
        <taxon>Malvales</taxon>
        <taxon>Malvaceae</taxon>
        <taxon>Malvoideae</taxon>
        <taxon>Hibiscus</taxon>
    </lineage>
</organism>
<dbReference type="AlphaFoldDB" id="A0A9W7LGY0"/>
<dbReference type="EMBL" id="BSYR01000002">
    <property type="protein sequence ID" value="GMI63619.1"/>
    <property type="molecule type" value="Genomic_DNA"/>
</dbReference>
<dbReference type="Proteomes" id="UP001165190">
    <property type="component" value="Unassembled WGS sequence"/>
</dbReference>
<sequence>MRDYVTGEGLSEDDEDAHFRMLATTDPFRFEDAVKEEKWRKAMDAEIEAIEQNDIMTKALKLDVFLKLRGLLGVCADTDIN</sequence>
<keyword evidence="2" id="KW-1185">Reference proteome</keyword>
<gene>
    <name evidence="1" type="ORF">HRI_000031200</name>
</gene>
<evidence type="ECO:0000313" key="2">
    <source>
        <dbReference type="Proteomes" id="UP001165190"/>
    </source>
</evidence>
<protein>
    <submittedName>
        <fullName evidence="1">Uncharacterized protein</fullName>
    </submittedName>
</protein>